<keyword evidence="4" id="KW-0560">Oxidoreductase</keyword>
<keyword evidence="3" id="KW-0808">Transferase</keyword>
<dbReference type="InterPro" id="IPR020843">
    <property type="entry name" value="ER"/>
</dbReference>
<keyword evidence="12" id="KW-1185">Reference proteome</keyword>
<dbReference type="InterPro" id="IPR014031">
    <property type="entry name" value="Ketoacyl_synth_C"/>
</dbReference>
<keyword evidence="2" id="KW-0597">Phosphoprotein</keyword>
<dbReference type="GO" id="GO:0004312">
    <property type="term" value="F:fatty acid synthase activity"/>
    <property type="evidence" value="ECO:0007669"/>
    <property type="project" value="TreeGrafter"/>
</dbReference>
<dbReference type="SMART" id="SM00823">
    <property type="entry name" value="PKS_PP"/>
    <property type="match status" value="1"/>
</dbReference>
<feature type="region of interest" description="C-terminal hotdog fold" evidence="6">
    <location>
        <begin position="1092"/>
        <end position="1249"/>
    </location>
</feature>
<feature type="region of interest" description="N-terminal hotdog fold" evidence="6">
    <location>
        <begin position="932"/>
        <end position="1063"/>
    </location>
</feature>
<dbReference type="Gene3D" id="1.10.1200.10">
    <property type="entry name" value="ACP-like"/>
    <property type="match status" value="1"/>
</dbReference>
<feature type="region of interest" description="Disordered" evidence="7">
    <location>
        <begin position="421"/>
        <end position="442"/>
    </location>
</feature>
<feature type="domain" description="Carrier" evidence="8">
    <location>
        <begin position="2246"/>
        <end position="2320"/>
    </location>
</feature>
<dbReference type="SMART" id="SM00825">
    <property type="entry name" value="PKS_KS"/>
    <property type="match status" value="1"/>
</dbReference>
<dbReference type="InterPro" id="IPR014030">
    <property type="entry name" value="Ketoacyl_synth_N"/>
</dbReference>
<dbReference type="Gene3D" id="3.40.366.10">
    <property type="entry name" value="Malonyl-Coenzyme A Acyl Carrier Protein, domain 2"/>
    <property type="match status" value="1"/>
</dbReference>
<feature type="active site" description="Proton donor; for dehydratase activity" evidence="6">
    <location>
        <position position="1159"/>
    </location>
</feature>
<gene>
    <name evidence="11" type="ORF">T069G_07283</name>
</gene>
<dbReference type="PROSITE" id="PS00606">
    <property type="entry name" value="KS3_1"/>
    <property type="match status" value="1"/>
</dbReference>
<evidence type="ECO:0000259" key="8">
    <source>
        <dbReference type="PROSITE" id="PS50075"/>
    </source>
</evidence>
<evidence type="ECO:0000256" key="7">
    <source>
        <dbReference type="SAM" id="MobiDB-lite"/>
    </source>
</evidence>
<dbReference type="Gene3D" id="3.40.50.720">
    <property type="entry name" value="NAD(P)-binding Rossmann-like Domain"/>
    <property type="match status" value="3"/>
</dbReference>
<dbReference type="GO" id="GO:0031177">
    <property type="term" value="F:phosphopantetheine binding"/>
    <property type="evidence" value="ECO:0007669"/>
    <property type="project" value="InterPro"/>
</dbReference>
<dbReference type="InterPro" id="IPR011032">
    <property type="entry name" value="GroES-like_sf"/>
</dbReference>
<dbReference type="SUPFAM" id="SSF55048">
    <property type="entry name" value="Probable ACP-binding domain of malonyl-CoA ACP transacylase"/>
    <property type="match status" value="1"/>
</dbReference>
<dbReference type="InterPro" id="IPR032821">
    <property type="entry name" value="PKS_assoc"/>
</dbReference>
<evidence type="ECO:0000256" key="6">
    <source>
        <dbReference type="PROSITE-ProRule" id="PRU01363"/>
    </source>
</evidence>
<dbReference type="EMBL" id="JAOPEN010000004">
    <property type="protein sequence ID" value="KAJ4859016.1"/>
    <property type="molecule type" value="Genomic_DNA"/>
</dbReference>
<dbReference type="SMART" id="SM00826">
    <property type="entry name" value="PKS_DH"/>
    <property type="match status" value="1"/>
</dbReference>
<dbReference type="PROSITE" id="PS52019">
    <property type="entry name" value="PKS_MFAS_DH"/>
    <property type="match status" value="1"/>
</dbReference>
<dbReference type="Pfam" id="PF14765">
    <property type="entry name" value="PS-DH"/>
    <property type="match status" value="1"/>
</dbReference>
<dbReference type="PANTHER" id="PTHR43775:SF29">
    <property type="entry name" value="ASPERFURANONE POLYKETIDE SYNTHASE AFOG-RELATED"/>
    <property type="match status" value="1"/>
</dbReference>
<dbReference type="Pfam" id="PF08659">
    <property type="entry name" value="KR"/>
    <property type="match status" value="1"/>
</dbReference>
<dbReference type="InterPro" id="IPR042104">
    <property type="entry name" value="PKS_dehydratase_sf"/>
</dbReference>
<dbReference type="InterPro" id="IPR016039">
    <property type="entry name" value="Thiolase-like"/>
</dbReference>
<dbReference type="InterPro" id="IPR013968">
    <property type="entry name" value="PKS_KR"/>
</dbReference>
<reference evidence="11" key="1">
    <citation type="submission" date="2022-09" db="EMBL/GenBank/DDBJ databases">
        <title>Chromosome-level assembly of Trichoderma breve T069, a fungus used in development of biopesticide product.</title>
        <authorList>
            <person name="Lin R."/>
            <person name="Liu T."/>
        </authorList>
    </citation>
    <scope>NUCLEOTIDE SEQUENCE</scope>
    <source>
        <strain evidence="11">T069</strain>
    </source>
</reference>
<dbReference type="SUPFAM" id="SSF47336">
    <property type="entry name" value="ACP-like"/>
    <property type="match status" value="1"/>
</dbReference>
<dbReference type="InterPro" id="IPR049900">
    <property type="entry name" value="PKS_mFAS_DH"/>
</dbReference>
<dbReference type="InterPro" id="IPR049551">
    <property type="entry name" value="PKS_DH_C"/>
</dbReference>
<dbReference type="GO" id="GO:0016491">
    <property type="term" value="F:oxidoreductase activity"/>
    <property type="evidence" value="ECO:0007669"/>
    <property type="project" value="UniProtKB-KW"/>
</dbReference>
<feature type="domain" description="PKS/mFAS DH" evidence="10">
    <location>
        <begin position="932"/>
        <end position="1249"/>
    </location>
</feature>
<comment type="caution">
    <text evidence="11">The sequence shown here is derived from an EMBL/GenBank/DDBJ whole genome shotgun (WGS) entry which is preliminary data.</text>
</comment>
<dbReference type="SMART" id="SM00829">
    <property type="entry name" value="PKS_ER"/>
    <property type="match status" value="1"/>
</dbReference>
<dbReference type="CDD" id="cd00833">
    <property type="entry name" value="PKS"/>
    <property type="match status" value="1"/>
</dbReference>
<dbReference type="SUPFAM" id="SSF51735">
    <property type="entry name" value="NAD(P)-binding Rossmann-fold domains"/>
    <property type="match status" value="2"/>
</dbReference>
<evidence type="ECO:0000256" key="2">
    <source>
        <dbReference type="ARBA" id="ARBA00022553"/>
    </source>
</evidence>
<dbReference type="InterPro" id="IPR001227">
    <property type="entry name" value="Ac_transferase_dom_sf"/>
</dbReference>
<dbReference type="GO" id="GO:0004315">
    <property type="term" value="F:3-oxoacyl-[acyl-carrier-protein] synthase activity"/>
    <property type="evidence" value="ECO:0007669"/>
    <property type="project" value="InterPro"/>
</dbReference>
<dbReference type="InterPro" id="IPR014043">
    <property type="entry name" value="Acyl_transferase_dom"/>
</dbReference>
<evidence type="ECO:0000256" key="1">
    <source>
        <dbReference type="ARBA" id="ARBA00022450"/>
    </source>
</evidence>
<name>A0A9W9BGA7_9HYPO</name>
<evidence type="ECO:0000256" key="4">
    <source>
        <dbReference type="ARBA" id="ARBA00023002"/>
    </source>
</evidence>
<dbReference type="Gene3D" id="3.40.47.10">
    <property type="match status" value="1"/>
</dbReference>
<dbReference type="GO" id="GO:0006633">
    <property type="term" value="P:fatty acid biosynthetic process"/>
    <property type="evidence" value="ECO:0007669"/>
    <property type="project" value="InterPro"/>
</dbReference>
<organism evidence="11 12">
    <name type="scientific">Trichoderma breve</name>
    <dbReference type="NCBI Taxonomy" id="2034170"/>
    <lineage>
        <taxon>Eukaryota</taxon>
        <taxon>Fungi</taxon>
        <taxon>Dikarya</taxon>
        <taxon>Ascomycota</taxon>
        <taxon>Pezizomycotina</taxon>
        <taxon>Sordariomycetes</taxon>
        <taxon>Hypocreomycetidae</taxon>
        <taxon>Hypocreales</taxon>
        <taxon>Hypocreaceae</taxon>
        <taxon>Trichoderma</taxon>
    </lineage>
</organism>
<dbReference type="SUPFAM" id="SSF50129">
    <property type="entry name" value="GroES-like"/>
    <property type="match status" value="1"/>
</dbReference>
<dbReference type="InterPro" id="IPR050091">
    <property type="entry name" value="PKS_NRPS_Biosynth_Enz"/>
</dbReference>
<dbReference type="PROSITE" id="PS50075">
    <property type="entry name" value="CARRIER"/>
    <property type="match status" value="1"/>
</dbReference>
<evidence type="ECO:0000259" key="10">
    <source>
        <dbReference type="PROSITE" id="PS52019"/>
    </source>
</evidence>
<dbReference type="PROSITE" id="PS52004">
    <property type="entry name" value="KS3_2"/>
    <property type="match status" value="1"/>
</dbReference>
<dbReference type="Gene3D" id="3.10.129.110">
    <property type="entry name" value="Polyketide synthase dehydratase"/>
    <property type="match status" value="1"/>
</dbReference>
<evidence type="ECO:0000256" key="3">
    <source>
        <dbReference type="ARBA" id="ARBA00022679"/>
    </source>
</evidence>
<dbReference type="CDD" id="cd05195">
    <property type="entry name" value="enoyl_red"/>
    <property type="match status" value="1"/>
</dbReference>
<dbReference type="Pfam" id="PF00698">
    <property type="entry name" value="Acyl_transf_1"/>
    <property type="match status" value="1"/>
</dbReference>
<dbReference type="InterPro" id="IPR036291">
    <property type="entry name" value="NAD(P)-bd_dom_sf"/>
</dbReference>
<dbReference type="Pfam" id="PF21089">
    <property type="entry name" value="PKS_DH_N"/>
    <property type="match status" value="1"/>
</dbReference>
<dbReference type="InterPro" id="IPR020806">
    <property type="entry name" value="PKS_PP-bd"/>
</dbReference>
<dbReference type="SUPFAM" id="SSF53901">
    <property type="entry name" value="Thiolase-like"/>
    <property type="match status" value="1"/>
</dbReference>
<dbReference type="SUPFAM" id="SSF52151">
    <property type="entry name" value="FabD/lysophospholipase-like"/>
    <property type="match status" value="1"/>
</dbReference>
<dbReference type="Pfam" id="PF02801">
    <property type="entry name" value="Ketoacyl-synt_C"/>
    <property type="match status" value="1"/>
</dbReference>
<evidence type="ECO:0000313" key="11">
    <source>
        <dbReference type="EMBL" id="KAJ4859016.1"/>
    </source>
</evidence>
<feature type="domain" description="Ketosynthase family 3 (KS3)" evidence="9">
    <location>
        <begin position="7"/>
        <end position="405"/>
    </location>
</feature>
<dbReference type="InterPro" id="IPR020841">
    <property type="entry name" value="PKS_Beta-ketoAc_synthase_dom"/>
</dbReference>
<dbReference type="InterPro" id="IPR018201">
    <property type="entry name" value="Ketoacyl_synth_AS"/>
</dbReference>
<dbReference type="Gene3D" id="3.30.70.3290">
    <property type="match status" value="1"/>
</dbReference>
<proteinExistence type="predicted"/>
<feature type="compositionally biased region" description="Polar residues" evidence="7">
    <location>
        <begin position="430"/>
        <end position="442"/>
    </location>
</feature>
<sequence>MFPQDKQEPIAIIGAACRLPGQVSALGDLWDMISKEKTGHCKVPEDRWNGDLWHHPDPDRKGGLAVKHGYFLQEDVGKFDAPFFSTTAKEAASLDPMKRLLLEVSYESIENAGIQVEDLFNTETGCYVGCMTNDYEMISLHDIYDLGHAAASATSEAMLANRVSWFYGLKGPSLTLDTACSSSLYALHLACQSLKLRETNMSLVAGVNLIINPNTMHQLSAMHMLSSEGISHTFDSRANGYGRGEGIGCLVVKRLSDALRDGDTIRAVIRNTGVNADGKTVSITQPSPEAQAELIRKTYEEAGLPLASTQYFESHGTGTPVGDPIEMTAIANTIGLARKTQGLSPLWGKLVPTYGVQDLNPKLKLEEWNLALPSETMRWPGRGQRRISVNSFGFGGANAHVISDDAYHYMRNRGMIGNHATVPSDDWNETDSSYSTPGTGTLTPNEQHIDKKMVFVFSAKDKTGIERLASQYATHIAARGLQKQEANFLSHLAYTLFSRRSHHDFRSFVAASSLTELSEQLAAGLPKLKRSSRKDNGNLVFVFTGQGAQWAAMGTQLFSNSIFRNSVYRSRDHLKSLGCSWDAVEELQKTEDSKIAMPEYSQTLCTVLQVALVDVLRQWGVIPKAVVGHSSGEIGAAYAAAYISHEEAVRIAYCRGLSSEQVPTKGAMMAAGISRAEAQVYLDRLAVQGSAVVACVNSPSSVTLSGDVEAIDSLESSISGDGKFARKLKVTTAYHSPHIRKVADGYHEKLGQISTLPGNGHTIMFSSLTGKPVESHQELDAKYWVSNMCAPVEFATAVAAITSYTEQGSGSVRRIPVKWGAFIEIGPHSALQGPVQQSVSTGSNKSAKDAPYLSMLLRGKDAIDTSIKVAGNIWAIGADINLVEVNEIGPLPGHVVPKALTDLPPYPWNHSRSFWHESFIAKSMRFPKAPRTDLLGVPEHMQNSLEPRWRNNLRISENPWIEDHKITGTILYPAAGMLVMALEGALQMADSNRKVRGFRFSEVNFERGLLITSGDDAAVETRLSLLPSDTVSGQFRFTVFSTTTGISWDKHCFGQVKLDYSEGTSEIESSEADPAWIEQLDVFKRLVSAKDAENVEVESFYRHLEGIGMQYGPLFRNVISLTAVASEKASYGTVIIPDTASCMPNNFEYPHVMYPATMDAIFHLVLAAFNGGKPVTEASVPYHIEEMWVAAEQPHGANSRFDGYGHLVSKSTDGHETVGDLIVTDETWSEPKFVVKNFTLRTVSSGEGGSKSATTYQNKCAQIKWADDVDFVQADDEFAAATTAASTATDALCIWVDRILHKRSIHRLLVVVDQASEDAKSILRAVQTRVGQKPGIKSLSVMATCASVQDDLISAGISSDITLLNEKESLIMLESHTYDASLLVGSDVVEGQSDLLQAVKKSLSAHCRLVVVTEASKVAMAKTSLEAAGFTNVLGSEKGLLTALISPKEASDVPAEVHILLPSSASPMALELASNLRKSLLLRGVSAGSTGFSADVVEQLTDKHVISLLEVESPFIYSWGDQDLAAFKSLVSSVKNLFWITRGGQLESWSGGVEFAPAQGLLRVMRNEYPLATISHLDLSPAFDIKRPRSSELVARVWSASLYEDAETEFAELHGAIHVPRAVDAVGLEGELMHYSGVAEPRLTNIRGHSSMLTFSQDSNLWVEDESASRPLDTDEVEIEVDFATISGGLVLANEIVGKILSCGANVKSLSVGQHVIALGVGSLKSRVRQNVRNVAALPSHMSGEGAAALSSGLVTAQYALRTLAGLGAGDRILIHDAESSLGLAAVQLARSVGAELYALVSSSSARDLLVGTYGLSPSQVFDSALTYFISAIRQRTRGAGVDVIFASTLTDAVIPSLSVLADSGSFLDVGVGCDIVLPLSKRNASLLRVNMELVRKSRPALVTELFQAAFGDPKQLISPVTRTIPVSQLASISTVQIQEESESMVVSISANDEVLTVTPPAAPLQLHSDGTYVLAGGLGALGLGLASMLIDHGAKHLVFLSRSGGAKNEEDLEGFRRRGCNAEAFKCNVNDAEAVKGVFDTLRKQGRAIRGIIQAAMVLGDSIFDNMTFDKWTRAFQPKTRGSQNLLSQLSPETNPLFILLSSITGVIGNIAQANYAAGNTFEDALAVYANKHLGIAATSIDVGLVVDSSHFTSSGEFGELEDYLGRYSHGWTGLRCTVDELKVAVVLGLGDEFVHQDATASFLRDQKFVHRLLDAPVADVDGASKGPSVIERLSNAASQAEAAVVVESVLKSLIGAAIGIDAEDVDASKPLPEFGVDSLKAVEIRNHTKKELQSDISVFELLSAVPLADLSIKIASKSMLVKVSEI</sequence>
<dbReference type="Pfam" id="PF00109">
    <property type="entry name" value="ketoacyl-synt"/>
    <property type="match status" value="1"/>
</dbReference>
<evidence type="ECO:0000259" key="9">
    <source>
        <dbReference type="PROSITE" id="PS52004"/>
    </source>
</evidence>
<dbReference type="InterPro" id="IPR016035">
    <property type="entry name" value="Acyl_Trfase/lysoPLipase"/>
</dbReference>
<protein>
    <submittedName>
        <fullName evidence="11">KR domain-containing protein</fullName>
    </submittedName>
</protein>
<dbReference type="PANTHER" id="PTHR43775">
    <property type="entry name" value="FATTY ACID SYNTHASE"/>
    <property type="match status" value="1"/>
</dbReference>
<dbReference type="Gene3D" id="3.90.180.10">
    <property type="entry name" value="Medium-chain alcohol dehydrogenases, catalytic domain"/>
    <property type="match status" value="1"/>
</dbReference>
<dbReference type="InterPro" id="IPR016036">
    <property type="entry name" value="Malonyl_transacylase_ACP-bd"/>
</dbReference>
<evidence type="ECO:0000313" key="12">
    <source>
        <dbReference type="Proteomes" id="UP001140511"/>
    </source>
</evidence>
<dbReference type="SMART" id="SM00827">
    <property type="entry name" value="PKS_AT"/>
    <property type="match status" value="1"/>
</dbReference>
<keyword evidence="1" id="KW-0596">Phosphopantetheine</keyword>
<dbReference type="GeneID" id="80869181"/>
<evidence type="ECO:0000256" key="5">
    <source>
        <dbReference type="ARBA" id="ARBA00023268"/>
    </source>
</evidence>
<dbReference type="GO" id="GO:0044550">
    <property type="term" value="P:secondary metabolite biosynthetic process"/>
    <property type="evidence" value="ECO:0007669"/>
    <property type="project" value="UniProtKB-ARBA"/>
</dbReference>
<dbReference type="InterPro" id="IPR049552">
    <property type="entry name" value="PKS_DH_N"/>
</dbReference>
<dbReference type="InterPro" id="IPR009081">
    <property type="entry name" value="PP-bd_ACP"/>
</dbReference>
<dbReference type="Proteomes" id="UP001140511">
    <property type="component" value="Unassembled WGS sequence"/>
</dbReference>
<dbReference type="InterPro" id="IPR020807">
    <property type="entry name" value="PKS_DH"/>
</dbReference>
<dbReference type="InterPro" id="IPR036736">
    <property type="entry name" value="ACP-like_sf"/>
</dbReference>
<accession>A0A9W9BGA7</accession>
<dbReference type="RefSeq" id="XP_056028072.1">
    <property type="nucleotide sequence ID" value="XM_056174493.1"/>
</dbReference>
<keyword evidence="5" id="KW-0511">Multifunctional enzyme</keyword>
<dbReference type="Pfam" id="PF00550">
    <property type="entry name" value="PP-binding"/>
    <property type="match status" value="1"/>
</dbReference>
<dbReference type="SMART" id="SM00822">
    <property type="entry name" value="PKS_KR"/>
    <property type="match status" value="1"/>
</dbReference>
<dbReference type="InterPro" id="IPR057326">
    <property type="entry name" value="KR_dom"/>
</dbReference>
<dbReference type="Pfam" id="PF16197">
    <property type="entry name" value="KAsynt_C_assoc"/>
    <property type="match status" value="1"/>
</dbReference>
<feature type="active site" description="Proton acceptor; for dehydratase activity" evidence="6">
    <location>
        <position position="964"/>
    </location>
</feature>
<dbReference type="Pfam" id="PF22621">
    <property type="entry name" value="CurL-like_PKS_C"/>
    <property type="match status" value="1"/>
</dbReference>